<dbReference type="InterPro" id="IPR001362">
    <property type="entry name" value="Glyco_hydro_32"/>
</dbReference>
<evidence type="ECO:0000256" key="8">
    <source>
        <dbReference type="RuleBase" id="RU362110"/>
    </source>
</evidence>
<dbReference type="Pfam" id="PF00251">
    <property type="entry name" value="Glyco_hydro_32N"/>
    <property type="match status" value="1"/>
</dbReference>
<evidence type="ECO:0000256" key="9">
    <source>
        <dbReference type="RuleBase" id="RU365015"/>
    </source>
</evidence>
<dbReference type="Pfam" id="PF08244">
    <property type="entry name" value="Glyco_hydro_32C"/>
    <property type="match status" value="1"/>
</dbReference>
<dbReference type="GO" id="GO:0004564">
    <property type="term" value="F:beta-fructofuranosidase activity"/>
    <property type="evidence" value="ECO:0007669"/>
    <property type="project" value="UniProtKB-EC"/>
</dbReference>
<dbReference type="InterPro" id="IPR051214">
    <property type="entry name" value="GH32_Enzymes"/>
</dbReference>
<keyword evidence="5 8" id="KW-0378">Hydrolase</keyword>
<dbReference type="Proteomes" id="UP000236214">
    <property type="component" value="Unassembled WGS sequence"/>
</dbReference>
<keyword evidence="13" id="KW-1185">Reference proteome</keyword>
<evidence type="ECO:0000256" key="7">
    <source>
        <dbReference type="ARBA" id="ARBA00033367"/>
    </source>
</evidence>
<dbReference type="UniPathway" id="UPA00238"/>
<comment type="caution">
    <text evidence="12">The sequence shown here is derived from an EMBL/GenBank/DDBJ whole genome shotgun (WGS) entry which is preliminary data.</text>
</comment>
<dbReference type="GO" id="GO:0005737">
    <property type="term" value="C:cytoplasm"/>
    <property type="evidence" value="ECO:0007669"/>
    <property type="project" value="UniProtKB-SubCell"/>
</dbReference>
<dbReference type="RefSeq" id="WP_180991849.1">
    <property type="nucleotide sequence ID" value="NZ_BDEC01000005.1"/>
</dbReference>
<reference evidence="12 13" key="1">
    <citation type="submission" date="2016-05" db="EMBL/GenBank/DDBJ databases">
        <title>Whole genome sequencing of Tetragenococcus halophilus subsp. halophilus NISL 7118.</title>
        <authorList>
            <person name="Shiwa Y."/>
            <person name="Nishimura I."/>
            <person name="Yoshikawa H."/>
            <person name="Koyama Y."/>
            <person name="Oguma T."/>
        </authorList>
    </citation>
    <scope>NUCLEOTIDE SEQUENCE [LARGE SCALE GENOMIC DNA]</scope>
    <source>
        <strain evidence="12 13">NISL 7118</strain>
    </source>
</reference>
<dbReference type="AlphaFoldDB" id="A0A2H6CQR7"/>
<keyword evidence="9" id="KW-0119">Carbohydrate metabolism</keyword>
<feature type="domain" description="Glycosyl hydrolase family 32 C-terminal" evidence="11">
    <location>
        <begin position="359"/>
        <end position="479"/>
    </location>
</feature>
<keyword evidence="6 8" id="KW-0326">Glycosidase</keyword>
<dbReference type="InterPro" id="IPR013148">
    <property type="entry name" value="Glyco_hydro_32_N"/>
</dbReference>
<evidence type="ECO:0000313" key="13">
    <source>
        <dbReference type="Proteomes" id="UP000236214"/>
    </source>
</evidence>
<accession>A0A2H6CQR7</accession>
<evidence type="ECO:0000256" key="5">
    <source>
        <dbReference type="ARBA" id="ARBA00022801"/>
    </source>
</evidence>
<comment type="subcellular location">
    <subcellularLocation>
        <location evidence="9">Cytoplasm</location>
    </subcellularLocation>
</comment>
<dbReference type="SUPFAM" id="SSF75005">
    <property type="entry name" value="Arabinanase/levansucrase/invertase"/>
    <property type="match status" value="1"/>
</dbReference>
<dbReference type="GO" id="GO:0005985">
    <property type="term" value="P:sucrose metabolic process"/>
    <property type="evidence" value="ECO:0007669"/>
    <property type="project" value="UniProtKB-UniPathway"/>
</dbReference>
<organism evidence="12 13">
    <name type="scientific">Tetragenococcus halophilus subsp. halophilus</name>
    <dbReference type="NCBI Taxonomy" id="1513897"/>
    <lineage>
        <taxon>Bacteria</taxon>
        <taxon>Bacillati</taxon>
        <taxon>Bacillota</taxon>
        <taxon>Bacilli</taxon>
        <taxon>Lactobacillales</taxon>
        <taxon>Enterococcaceae</taxon>
        <taxon>Tetragenococcus</taxon>
    </lineage>
</organism>
<dbReference type="InterPro" id="IPR013320">
    <property type="entry name" value="ConA-like_dom_sf"/>
</dbReference>
<feature type="domain" description="Glycosyl hydrolase family 32 N-terminal" evidence="10">
    <location>
        <begin position="41"/>
        <end position="343"/>
    </location>
</feature>
<name>A0A2H6CQR7_TETHA</name>
<dbReference type="SMART" id="SM00640">
    <property type="entry name" value="Glyco_32"/>
    <property type="match status" value="1"/>
</dbReference>
<evidence type="ECO:0000256" key="1">
    <source>
        <dbReference type="ARBA" id="ARBA00004914"/>
    </source>
</evidence>
<dbReference type="InterPro" id="IPR013189">
    <property type="entry name" value="Glyco_hydro_32_C"/>
</dbReference>
<dbReference type="Gene3D" id="2.115.10.20">
    <property type="entry name" value="Glycosyl hydrolase domain, family 43"/>
    <property type="match status" value="1"/>
</dbReference>
<dbReference type="PROSITE" id="PS00609">
    <property type="entry name" value="GLYCOSYL_HYDROL_F32"/>
    <property type="match status" value="1"/>
</dbReference>
<protein>
    <recommendedName>
        <fullName evidence="4 8">Sucrose-6-phosphate hydrolase</fullName>
        <ecNumber evidence="3 8">3.2.1.26</ecNumber>
    </recommendedName>
    <alternativeName>
        <fullName evidence="7 9">Invertase</fullName>
    </alternativeName>
</protein>
<dbReference type="SUPFAM" id="SSF49899">
    <property type="entry name" value="Concanavalin A-like lectins/glucanases"/>
    <property type="match status" value="1"/>
</dbReference>
<dbReference type="InterPro" id="IPR006232">
    <property type="entry name" value="Suc6P_hydrolase"/>
</dbReference>
<dbReference type="EC" id="3.2.1.26" evidence="3 8"/>
<dbReference type="NCBIfam" id="TIGR01322">
    <property type="entry name" value="scrB_fam"/>
    <property type="match status" value="1"/>
</dbReference>
<comment type="function">
    <text evidence="9">Enables the bacterium to metabolize sucrose as a sole carbon source.</text>
</comment>
<comment type="pathway">
    <text evidence="1 9">Glycan biosynthesis; sucrose metabolism.</text>
</comment>
<dbReference type="PANTHER" id="PTHR43101">
    <property type="entry name" value="BETA-FRUCTOSIDASE"/>
    <property type="match status" value="1"/>
</dbReference>
<evidence type="ECO:0000256" key="6">
    <source>
        <dbReference type="ARBA" id="ARBA00023295"/>
    </source>
</evidence>
<sequence length="497" mass="57534">MNLINEWTRKLRYHPYEKWGKDYRDQLNKTVNQSIWRLDYHIQPVTGLLNDPNGFTFFNGKWHLFYQFYPFGPVHGLKSWFHLTSANLVDWKEEGIRLLPDSLYDSHGVYSGSALAIDDQLLLAYTGNVRNADWERSTYQLGAYMDKKHQINKVETPLVSGPPKGYTTNFRDPQVIFYQDHYLMIIGAQTTEEKGEILLYKSKDLKDWQFLGPLNFTQQSLGFMVECPNLIFIDQQAVLIFCPQGLGKNELSYQNIYPNTYVIGQSFDERNRTIEHTSPIHNLDSGFDLYATQAFNAPDGRALSISWIGLPELSYPTDQEGWAHCLSIVKELKIKDGQLLQQPVAEQKNLRYKKTALLGDIQNIQNLMANNETNRYELNLNLQEDSRGSLYLFADSDNSHYLALHFDAVHGKIELDRKQLRYPLNKDFGQTRDVTLENHQSIDLQIFADQSVCEIFVNQGRYVFTTRVFPETHDTEIFLAGTTGAYTGDFWILRSAR</sequence>
<evidence type="ECO:0000256" key="4">
    <source>
        <dbReference type="ARBA" id="ARBA00019623"/>
    </source>
</evidence>
<dbReference type="InterPro" id="IPR018053">
    <property type="entry name" value="Glyco_hydro_32_AS"/>
</dbReference>
<proteinExistence type="inferred from homology"/>
<evidence type="ECO:0000256" key="3">
    <source>
        <dbReference type="ARBA" id="ARBA00012758"/>
    </source>
</evidence>
<comment type="similarity">
    <text evidence="2 8">Belongs to the glycosyl hydrolase 32 family.</text>
</comment>
<evidence type="ECO:0000259" key="11">
    <source>
        <dbReference type="Pfam" id="PF08244"/>
    </source>
</evidence>
<dbReference type="Gene3D" id="2.60.120.560">
    <property type="entry name" value="Exo-inulinase, domain 1"/>
    <property type="match status" value="1"/>
</dbReference>
<gene>
    <name evidence="12" type="primary">scrB</name>
    <name evidence="12" type="ORF">TEHN7118_0146</name>
</gene>
<dbReference type="EMBL" id="BDEC01000005">
    <property type="protein sequence ID" value="GBD67340.1"/>
    <property type="molecule type" value="Genomic_DNA"/>
</dbReference>
<dbReference type="CDD" id="cd18623">
    <property type="entry name" value="GH32_ScrB-like"/>
    <property type="match status" value="1"/>
</dbReference>
<dbReference type="InterPro" id="IPR023296">
    <property type="entry name" value="Glyco_hydro_beta-prop_sf"/>
</dbReference>
<evidence type="ECO:0000256" key="2">
    <source>
        <dbReference type="ARBA" id="ARBA00009902"/>
    </source>
</evidence>
<evidence type="ECO:0000259" key="10">
    <source>
        <dbReference type="Pfam" id="PF00251"/>
    </source>
</evidence>
<dbReference type="PANTHER" id="PTHR43101:SF1">
    <property type="entry name" value="BETA-FRUCTOSIDASE"/>
    <property type="match status" value="1"/>
</dbReference>
<evidence type="ECO:0000313" key="12">
    <source>
        <dbReference type="EMBL" id="GBD67340.1"/>
    </source>
</evidence>
<keyword evidence="9" id="KW-0963">Cytoplasm</keyword>
<comment type="catalytic activity">
    <reaction evidence="8">
        <text>Hydrolysis of terminal non-reducing beta-D-fructofuranoside residues in beta-D-fructofuranosides.</text>
        <dbReference type="EC" id="3.2.1.26"/>
    </reaction>
</comment>